<proteinExistence type="predicted"/>
<dbReference type="EMBL" id="GGEC01074493">
    <property type="protein sequence ID" value="MBX54977.1"/>
    <property type="molecule type" value="Transcribed_RNA"/>
</dbReference>
<reference evidence="1" key="1">
    <citation type="submission" date="2018-02" db="EMBL/GenBank/DDBJ databases">
        <title>Rhizophora mucronata_Transcriptome.</title>
        <authorList>
            <person name="Meera S.P."/>
            <person name="Sreeshan A."/>
            <person name="Augustine A."/>
        </authorList>
    </citation>
    <scope>NUCLEOTIDE SEQUENCE</scope>
    <source>
        <tissue evidence="1">Leaf</tissue>
    </source>
</reference>
<protein>
    <submittedName>
        <fullName evidence="1">Uncharacterized protein</fullName>
    </submittedName>
</protein>
<evidence type="ECO:0000313" key="1">
    <source>
        <dbReference type="EMBL" id="MBX54977.1"/>
    </source>
</evidence>
<sequence>MIANHVPCQEVSQVPNNLECLQLNAFGAVLFLKNVDFLVHHG</sequence>
<organism evidence="1">
    <name type="scientific">Rhizophora mucronata</name>
    <name type="common">Asiatic mangrove</name>
    <dbReference type="NCBI Taxonomy" id="61149"/>
    <lineage>
        <taxon>Eukaryota</taxon>
        <taxon>Viridiplantae</taxon>
        <taxon>Streptophyta</taxon>
        <taxon>Embryophyta</taxon>
        <taxon>Tracheophyta</taxon>
        <taxon>Spermatophyta</taxon>
        <taxon>Magnoliopsida</taxon>
        <taxon>eudicotyledons</taxon>
        <taxon>Gunneridae</taxon>
        <taxon>Pentapetalae</taxon>
        <taxon>rosids</taxon>
        <taxon>fabids</taxon>
        <taxon>Malpighiales</taxon>
        <taxon>Rhizophoraceae</taxon>
        <taxon>Rhizophora</taxon>
    </lineage>
</organism>
<dbReference type="AlphaFoldDB" id="A0A2P2PJR3"/>
<accession>A0A2P2PJR3</accession>
<name>A0A2P2PJR3_RHIMU</name>